<dbReference type="OrthoDB" id="9799122at2"/>
<dbReference type="InterPro" id="IPR001853">
    <property type="entry name" value="DSBA-like_thioredoxin_dom"/>
</dbReference>
<comment type="caution">
    <text evidence="2">The sequence shown here is derived from an EMBL/GenBank/DDBJ whole genome shotgun (WGS) entry which is preliminary data.</text>
</comment>
<dbReference type="PANTHER" id="PTHR13887">
    <property type="entry name" value="GLUTATHIONE S-TRANSFERASE KAPPA"/>
    <property type="match status" value="1"/>
</dbReference>
<evidence type="ECO:0000259" key="1">
    <source>
        <dbReference type="Pfam" id="PF01323"/>
    </source>
</evidence>
<proteinExistence type="predicted"/>
<dbReference type="Gene3D" id="3.40.30.10">
    <property type="entry name" value="Glutaredoxin"/>
    <property type="match status" value="1"/>
</dbReference>
<keyword evidence="3" id="KW-1185">Reference proteome</keyword>
<name>A0A3P1C2Z3_9BACT</name>
<dbReference type="CDD" id="cd03024">
    <property type="entry name" value="DsbA_FrnE"/>
    <property type="match status" value="1"/>
</dbReference>
<dbReference type="AlphaFoldDB" id="A0A3P1C2Z3"/>
<protein>
    <submittedName>
        <fullName evidence="2">DsbA family oxidoreductase</fullName>
    </submittedName>
</protein>
<reference evidence="2 3" key="1">
    <citation type="submission" date="2018-11" db="EMBL/GenBank/DDBJ databases">
        <authorList>
            <person name="Zhou Z."/>
            <person name="Wang G."/>
        </authorList>
    </citation>
    <scope>NUCLEOTIDE SEQUENCE [LARGE SCALE GENOMIC DNA]</scope>
    <source>
        <strain evidence="2 3">KCTC52004</strain>
    </source>
</reference>
<sequence>MNAKMRVDIWSDIMCPFCYIGKRNFEKALAEFPAKDSVEVVWHSFQLNPDLTYQPNKSFYDYVAELKGQTREWSIQVHKTLVQTAKYAGLDYRLDQAKVTNSLDAHRLIQLAKKYNLTNDLEERFFRAYFTEGALLSDHQTLLTLSTETGLQPDVVKQVLQSDLYKDKVRQDAQRVRQMGATGVPFFVFNQTQAVSGAQQPKVFAQALAAAYEQWVQTKNEKIDIVGGAVCTPEGYCN</sequence>
<dbReference type="Proteomes" id="UP000271925">
    <property type="component" value="Unassembled WGS sequence"/>
</dbReference>
<gene>
    <name evidence="2" type="ORF">EHT25_07660</name>
</gene>
<accession>A0A3P1C2Z3</accession>
<evidence type="ECO:0000313" key="2">
    <source>
        <dbReference type="EMBL" id="RRB07642.1"/>
    </source>
</evidence>
<dbReference type="PANTHER" id="PTHR13887:SF41">
    <property type="entry name" value="THIOREDOXIN SUPERFAMILY PROTEIN"/>
    <property type="match status" value="1"/>
</dbReference>
<feature type="domain" description="DSBA-like thioredoxin" evidence="1">
    <location>
        <begin position="6"/>
        <end position="209"/>
    </location>
</feature>
<dbReference type="InterPro" id="IPR036249">
    <property type="entry name" value="Thioredoxin-like_sf"/>
</dbReference>
<dbReference type="GO" id="GO:0016491">
    <property type="term" value="F:oxidoreductase activity"/>
    <property type="evidence" value="ECO:0007669"/>
    <property type="project" value="InterPro"/>
</dbReference>
<dbReference type="SUPFAM" id="SSF52833">
    <property type="entry name" value="Thioredoxin-like"/>
    <property type="match status" value="1"/>
</dbReference>
<dbReference type="Pfam" id="PF01323">
    <property type="entry name" value="DSBA"/>
    <property type="match status" value="1"/>
</dbReference>
<evidence type="ECO:0000313" key="3">
    <source>
        <dbReference type="Proteomes" id="UP000271925"/>
    </source>
</evidence>
<dbReference type="EMBL" id="RQJO01000007">
    <property type="protein sequence ID" value="RRB07642.1"/>
    <property type="molecule type" value="Genomic_DNA"/>
</dbReference>
<organism evidence="2 3">
    <name type="scientific">Larkinella rosea</name>
    <dbReference type="NCBI Taxonomy" id="2025312"/>
    <lineage>
        <taxon>Bacteria</taxon>
        <taxon>Pseudomonadati</taxon>
        <taxon>Bacteroidota</taxon>
        <taxon>Cytophagia</taxon>
        <taxon>Cytophagales</taxon>
        <taxon>Spirosomataceae</taxon>
        <taxon>Larkinella</taxon>
    </lineage>
</organism>